<dbReference type="AlphaFoldDB" id="A0A212ALS4"/>
<dbReference type="EMBL" id="NIPV01000107">
    <property type="protein sequence ID" value="OWJ71745.1"/>
    <property type="molecule type" value="Genomic_DNA"/>
</dbReference>
<protein>
    <submittedName>
        <fullName evidence="2">Uncharacterized protein</fullName>
    </submittedName>
</protein>
<evidence type="ECO:0000313" key="4">
    <source>
        <dbReference type="Proteomes" id="UP000214673"/>
    </source>
</evidence>
<evidence type="ECO:0000313" key="2">
    <source>
        <dbReference type="EMBL" id="OWJ82373.1"/>
    </source>
</evidence>
<accession>A0A212ALS4</accession>
<dbReference type="EMBL" id="NIPX01000027">
    <property type="protein sequence ID" value="OWJ82373.1"/>
    <property type="molecule type" value="Genomic_DNA"/>
</dbReference>
<dbReference type="Proteomes" id="UP000196640">
    <property type="component" value="Unassembled WGS sequence"/>
</dbReference>
<organism evidence="2 3">
    <name type="scientific">Haematobacter missouriensis</name>
    <dbReference type="NCBI Taxonomy" id="366616"/>
    <lineage>
        <taxon>Bacteria</taxon>
        <taxon>Pseudomonadati</taxon>
        <taxon>Pseudomonadota</taxon>
        <taxon>Alphaproteobacteria</taxon>
        <taxon>Rhodobacterales</taxon>
        <taxon>Paracoccaceae</taxon>
        <taxon>Haematobacter</taxon>
    </lineage>
</organism>
<dbReference type="Proteomes" id="UP000214673">
    <property type="component" value="Unassembled WGS sequence"/>
</dbReference>
<gene>
    <name evidence="2" type="ORF">CDV52_14810</name>
    <name evidence="1" type="ORF">CDV53_18520</name>
</gene>
<reference evidence="3 4" key="1">
    <citation type="submission" date="2016-11" db="EMBL/GenBank/DDBJ databases">
        <title>Comparison of Traditional DNA-DNA Hybridization with In Silico Genomic Analysis.</title>
        <authorList>
            <person name="Nicholson A.C."/>
            <person name="Sammons S."/>
            <person name="Humrighouse B.W."/>
            <person name="Graziano J."/>
            <person name="Lasker B."/>
            <person name="Whitney A.M."/>
            <person name="Mcquiston J.R."/>
        </authorList>
    </citation>
    <scope>NUCLEOTIDE SEQUENCE [LARGE SCALE GENOMIC DNA]</scope>
    <source>
        <strain evidence="1 4">H1892</strain>
        <strain evidence="2 3">H2381</strain>
    </source>
</reference>
<keyword evidence="4" id="KW-1185">Reference proteome</keyword>
<sequence length="187" mass="20187">MSFPVSTAGFRRAGPILADQSLARLRLAQRTPMTITCTGEARYLDPDLEQWAFERSVSLGTCDSLAAAMLLVSERLACDAIACGDDPELRFTPQLIAVLDAEHGLVLAGEVSNGCVTWCLPATSDAEARAVVTLACRQRAEAQHLANLGRHAEARLLRRKAAATEGCLVDPFWRDAAQLALLQRRAA</sequence>
<proteinExistence type="predicted"/>
<evidence type="ECO:0000313" key="3">
    <source>
        <dbReference type="Proteomes" id="UP000196640"/>
    </source>
</evidence>
<evidence type="ECO:0000313" key="1">
    <source>
        <dbReference type="EMBL" id="OWJ71745.1"/>
    </source>
</evidence>
<dbReference type="RefSeq" id="WP_035747437.1">
    <property type="nucleotide sequence ID" value="NZ_CALUEG010000047.1"/>
</dbReference>
<name>A0A212ALS4_9RHOB</name>
<dbReference type="STRING" id="366616.CG51_17985"/>
<comment type="caution">
    <text evidence="2">The sequence shown here is derived from an EMBL/GenBank/DDBJ whole genome shotgun (WGS) entry which is preliminary data.</text>
</comment>